<sequence length="42" mass="4861">QKKWRSRNNCGLYISYSYGCIMLDAHSPEKEGSPFELKNPLV</sequence>
<accession>A0A4Y2VB65</accession>
<name>A0A4Y2VB65_ARAVE</name>
<gene>
    <name evidence="1" type="ORF">AVEN_109674_1</name>
</gene>
<dbReference type="EMBL" id="BGPR01044224">
    <property type="protein sequence ID" value="GBO20950.1"/>
    <property type="molecule type" value="Genomic_DNA"/>
</dbReference>
<dbReference type="Proteomes" id="UP000499080">
    <property type="component" value="Unassembled WGS sequence"/>
</dbReference>
<dbReference type="AlphaFoldDB" id="A0A4Y2VB65"/>
<comment type="caution">
    <text evidence="1">The sequence shown here is derived from an EMBL/GenBank/DDBJ whole genome shotgun (WGS) entry which is preliminary data.</text>
</comment>
<reference evidence="1 2" key="1">
    <citation type="journal article" date="2019" name="Sci. Rep.">
        <title>Orb-weaving spider Araneus ventricosus genome elucidates the spidroin gene catalogue.</title>
        <authorList>
            <person name="Kono N."/>
            <person name="Nakamura H."/>
            <person name="Ohtoshi R."/>
            <person name="Moran D.A.P."/>
            <person name="Shinohara A."/>
            <person name="Yoshida Y."/>
            <person name="Fujiwara M."/>
            <person name="Mori M."/>
            <person name="Tomita M."/>
            <person name="Arakawa K."/>
        </authorList>
    </citation>
    <scope>NUCLEOTIDE SEQUENCE [LARGE SCALE GENOMIC DNA]</scope>
</reference>
<proteinExistence type="predicted"/>
<evidence type="ECO:0000313" key="2">
    <source>
        <dbReference type="Proteomes" id="UP000499080"/>
    </source>
</evidence>
<organism evidence="1 2">
    <name type="scientific">Araneus ventricosus</name>
    <name type="common">Orbweaver spider</name>
    <name type="synonym">Epeira ventricosa</name>
    <dbReference type="NCBI Taxonomy" id="182803"/>
    <lineage>
        <taxon>Eukaryota</taxon>
        <taxon>Metazoa</taxon>
        <taxon>Ecdysozoa</taxon>
        <taxon>Arthropoda</taxon>
        <taxon>Chelicerata</taxon>
        <taxon>Arachnida</taxon>
        <taxon>Araneae</taxon>
        <taxon>Araneomorphae</taxon>
        <taxon>Entelegynae</taxon>
        <taxon>Araneoidea</taxon>
        <taxon>Araneidae</taxon>
        <taxon>Araneus</taxon>
    </lineage>
</organism>
<evidence type="ECO:0000313" key="1">
    <source>
        <dbReference type="EMBL" id="GBO20950.1"/>
    </source>
</evidence>
<keyword evidence="2" id="KW-1185">Reference proteome</keyword>
<protein>
    <submittedName>
        <fullName evidence="1">Uncharacterized protein</fullName>
    </submittedName>
</protein>
<feature type="non-terminal residue" evidence="1">
    <location>
        <position position="1"/>
    </location>
</feature>